<proteinExistence type="predicted"/>
<sequence length="258" mass="27744">MPLVVVEGLSCSGSGATHKSPAPSRLPEDERSDKQTGPIVASTATATATATTQQPIWLLCCTPASQAPRACTPTPASSCMPRAATEHKLELDLLCDETPPPRVPLLAKQTSDAVVVGFSQEPQLRPSPATTTDPKASWERYLLSFVPSGDLGFSCCQESAHHTDLRSGESRQHDHDASCTRAIANHRGQLIGKLHARTRRAEASFTDRSHIPQIDRTYLRKAALITPSTRSSPNPDGPIQLTEKTVGEGWHNILCASQ</sequence>
<keyword evidence="3" id="KW-1185">Reference proteome</keyword>
<feature type="region of interest" description="Disordered" evidence="1">
    <location>
        <begin position="9"/>
        <end position="39"/>
    </location>
</feature>
<reference evidence="3" key="1">
    <citation type="submission" date="2016-02" db="EMBL/GenBank/DDBJ databases">
        <title>Draft genome sequence of Microdochium bolleyi, a fungal endophyte of beachgrass.</title>
        <authorList>
            <consortium name="DOE Joint Genome Institute"/>
            <person name="David A.S."/>
            <person name="May G."/>
            <person name="Haridas S."/>
            <person name="Lim J."/>
            <person name="Wang M."/>
            <person name="Labutti K."/>
            <person name="Lipzen A."/>
            <person name="Barry K."/>
            <person name="Grigoriev I.V."/>
        </authorList>
    </citation>
    <scope>NUCLEOTIDE SEQUENCE [LARGE SCALE GENOMIC DNA]</scope>
    <source>
        <strain evidence="3">J235TASD1</strain>
    </source>
</reference>
<name>A0A136J6G9_9PEZI</name>
<protein>
    <submittedName>
        <fullName evidence="2">Uncharacterized protein</fullName>
    </submittedName>
</protein>
<dbReference type="AlphaFoldDB" id="A0A136J6G9"/>
<evidence type="ECO:0000313" key="2">
    <source>
        <dbReference type="EMBL" id="KXJ92752.1"/>
    </source>
</evidence>
<dbReference type="EMBL" id="KQ964248">
    <property type="protein sequence ID" value="KXJ92752.1"/>
    <property type="molecule type" value="Genomic_DNA"/>
</dbReference>
<evidence type="ECO:0000256" key="1">
    <source>
        <dbReference type="SAM" id="MobiDB-lite"/>
    </source>
</evidence>
<organism evidence="2 3">
    <name type="scientific">Microdochium bolleyi</name>
    <dbReference type="NCBI Taxonomy" id="196109"/>
    <lineage>
        <taxon>Eukaryota</taxon>
        <taxon>Fungi</taxon>
        <taxon>Dikarya</taxon>
        <taxon>Ascomycota</taxon>
        <taxon>Pezizomycotina</taxon>
        <taxon>Sordariomycetes</taxon>
        <taxon>Xylariomycetidae</taxon>
        <taxon>Xylariales</taxon>
        <taxon>Microdochiaceae</taxon>
        <taxon>Microdochium</taxon>
    </lineage>
</organism>
<dbReference type="Proteomes" id="UP000070501">
    <property type="component" value="Unassembled WGS sequence"/>
</dbReference>
<gene>
    <name evidence="2" type="ORF">Micbo1qcDRAFT_173913</name>
</gene>
<evidence type="ECO:0000313" key="3">
    <source>
        <dbReference type="Proteomes" id="UP000070501"/>
    </source>
</evidence>
<accession>A0A136J6G9</accession>
<dbReference type="InParanoid" id="A0A136J6G9"/>